<name>A0ABV0KHD0_9CYAN</name>
<comment type="caution">
    <text evidence="2">The sequence shown here is derived from an EMBL/GenBank/DDBJ whole genome shotgun (WGS) entry which is preliminary data.</text>
</comment>
<reference evidence="2 3" key="1">
    <citation type="submission" date="2022-04" db="EMBL/GenBank/DDBJ databases">
        <title>Positive selection, recombination, and allopatry shape intraspecific diversity of widespread and dominant cyanobacteria.</title>
        <authorList>
            <person name="Wei J."/>
            <person name="Shu W."/>
            <person name="Hu C."/>
        </authorList>
    </citation>
    <scope>NUCLEOTIDE SEQUENCE [LARGE SCALE GENOMIC DNA]</scope>
    <source>
        <strain evidence="2 3">AS-A4</strain>
    </source>
</reference>
<accession>A0ABV0KHD0</accession>
<organism evidence="2 3">
    <name type="scientific">Stenomitos frigidus AS-A4</name>
    <dbReference type="NCBI Taxonomy" id="2933935"/>
    <lineage>
        <taxon>Bacteria</taxon>
        <taxon>Bacillati</taxon>
        <taxon>Cyanobacteriota</taxon>
        <taxon>Cyanophyceae</taxon>
        <taxon>Leptolyngbyales</taxon>
        <taxon>Leptolyngbyaceae</taxon>
        <taxon>Stenomitos</taxon>
    </lineage>
</organism>
<dbReference type="RefSeq" id="WP_348250433.1">
    <property type="nucleotide sequence ID" value="NZ_JAMPLM010000006.1"/>
</dbReference>
<evidence type="ECO:0000313" key="3">
    <source>
        <dbReference type="Proteomes" id="UP001476950"/>
    </source>
</evidence>
<evidence type="ECO:0000256" key="1">
    <source>
        <dbReference type="SAM" id="MobiDB-lite"/>
    </source>
</evidence>
<sequence>MLHSTNFTGTLPIPSPSSYPFSLCFDRSSFLTFYYLPLTFYPSRPKATQTSGTLMKRPDTRSTQATKDLLSKRIEA</sequence>
<gene>
    <name evidence="2" type="ORF">NDI38_09405</name>
</gene>
<protein>
    <submittedName>
        <fullName evidence="2">Uncharacterized protein</fullName>
    </submittedName>
</protein>
<proteinExistence type="predicted"/>
<dbReference type="Proteomes" id="UP001476950">
    <property type="component" value="Unassembled WGS sequence"/>
</dbReference>
<evidence type="ECO:0000313" key="2">
    <source>
        <dbReference type="EMBL" id="MEP1058653.1"/>
    </source>
</evidence>
<keyword evidence="3" id="KW-1185">Reference proteome</keyword>
<feature type="region of interest" description="Disordered" evidence="1">
    <location>
        <begin position="46"/>
        <end position="76"/>
    </location>
</feature>
<dbReference type="EMBL" id="JAMPLM010000006">
    <property type="protein sequence ID" value="MEP1058653.1"/>
    <property type="molecule type" value="Genomic_DNA"/>
</dbReference>